<feature type="region of interest" description="Disordered" evidence="2">
    <location>
        <begin position="335"/>
        <end position="392"/>
    </location>
</feature>
<feature type="region of interest" description="Disordered" evidence="2">
    <location>
        <begin position="498"/>
        <end position="613"/>
    </location>
</feature>
<keyword evidence="1" id="KW-0175">Coiled coil</keyword>
<organism evidence="3 4">
    <name type="scientific">Hapsidospora chrysogenum (strain ATCC 11550 / CBS 779.69 / DSM 880 / IAM 14645 / JCM 23072 / IMI 49137)</name>
    <name type="common">Acremonium chrysogenum</name>
    <dbReference type="NCBI Taxonomy" id="857340"/>
    <lineage>
        <taxon>Eukaryota</taxon>
        <taxon>Fungi</taxon>
        <taxon>Dikarya</taxon>
        <taxon>Ascomycota</taxon>
        <taxon>Pezizomycotina</taxon>
        <taxon>Sordariomycetes</taxon>
        <taxon>Hypocreomycetidae</taxon>
        <taxon>Hypocreales</taxon>
        <taxon>Bionectriaceae</taxon>
        <taxon>Hapsidospora</taxon>
    </lineage>
</organism>
<feature type="compositionally biased region" description="Low complexity" evidence="2">
    <location>
        <begin position="597"/>
        <end position="613"/>
    </location>
</feature>
<feature type="coiled-coil region" evidence="1">
    <location>
        <begin position="79"/>
        <end position="106"/>
    </location>
</feature>
<evidence type="ECO:0000313" key="3">
    <source>
        <dbReference type="EMBL" id="KFH45522.1"/>
    </source>
</evidence>
<evidence type="ECO:0000256" key="1">
    <source>
        <dbReference type="SAM" id="Coils"/>
    </source>
</evidence>
<gene>
    <name evidence="3" type="ORF">ACRE_036610</name>
</gene>
<feature type="compositionally biased region" description="Acidic residues" evidence="2">
    <location>
        <begin position="335"/>
        <end position="351"/>
    </location>
</feature>
<dbReference type="EMBL" id="JPKY01000031">
    <property type="protein sequence ID" value="KFH45522.1"/>
    <property type="molecule type" value="Genomic_DNA"/>
</dbReference>
<evidence type="ECO:0000313" key="4">
    <source>
        <dbReference type="Proteomes" id="UP000029964"/>
    </source>
</evidence>
<comment type="caution">
    <text evidence="3">The sequence shown here is derived from an EMBL/GenBank/DDBJ whole genome shotgun (WGS) entry which is preliminary data.</text>
</comment>
<sequence length="661" mass="72685">MCELRLRYCHYCGSTDDSPTLLKCRQYWVEYLKRFLERADNERPEPFNCPYMEGDPAAFTIGACPKFRTGCPSNLVRQSVREEERLREYERKMAKRAREFAREKRQERFAQEHFRKRPVEQLPPPASGGFWNAIRTDALNREYKIQRLKGEVAENTKEAVEAIRPFVLAAGKAFAPIKTVRFSLLGAIEGGVAFPGAAIAEEVNHPGGFVRNSDDGIPLVGGQQWEGAVEFVEEENPNPNHSERTTNSKTLEPEITENSAESPSSDQSGTITNSGTTGTEVVLYYEGEPASEQLGPTTSFEIHVEEVTNSPEEQENTGDNPPERPIIFELVLDEEEPTDTNEEETPFDEEDTMKAPIPGKYMDGPAPSNLSESERTRPGVPPMDAKQREPTVREKVIMGRERTRRETWEKYNAKVEGVGIFPEYQSAGPQKKYVEILDFDQPQPRDWSQPEGALPMNIKGILEDFERELDGEEAAMVSSPESHGASWAVVLYSSDNDNLDSSMTSSVGTSATEQRPLRLMPARDYKNFSKESTRFITQRYPTNFSPDGESDNATTSPGENPVSPSHQLPAPPPPPPSAAASSSGVSSTGTITPWNPASQGAASSPSAGSSTGAVNGISVELLALMEAAVNGDGDSDSGALESVSPEGFYMAPLQQAVQTAN</sequence>
<feature type="region of interest" description="Disordered" evidence="2">
    <location>
        <begin position="233"/>
        <end position="276"/>
    </location>
</feature>
<protein>
    <submittedName>
        <fullName evidence="3">Uncharacterized protein</fullName>
    </submittedName>
</protein>
<name>A0A086T840_HAPC1</name>
<feature type="compositionally biased region" description="Basic and acidic residues" evidence="2">
    <location>
        <begin position="521"/>
        <end position="533"/>
    </location>
</feature>
<dbReference type="AlphaFoldDB" id="A0A086T840"/>
<evidence type="ECO:0000256" key="2">
    <source>
        <dbReference type="SAM" id="MobiDB-lite"/>
    </source>
</evidence>
<feature type="compositionally biased region" description="Low complexity" evidence="2">
    <location>
        <begin position="578"/>
        <end position="587"/>
    </location>
</feature>
<feature type="compositionally biased region" description="Polar residues" evidence="2">
    <location>
        <begin position="534"/>
        <end position="558"/>
    </location>
</feature>
<accession>A0A086T840</accession>
<keyword evidence="4" id="KW-1185">Reference proteome</keyword>
<reference evidence="4" key="1">
    <citation type="journal article" date="2014" name="Genome Announc.">
        <title>Genome sequence and annotation of Acremonium chrysogenum, producer of the beta-lactam antibiotic cephalosporin C.</title>
        <authorList>
            <person name="Terfehr D."/>
            <person name="Dahlmann T.A."/>
            <person name="Specht T."/>
            <person name="Zadra I."/>
            <person name="Kuernsteiner H."/>
            <person name="Kueck U."/>
        </authorList>
    </citation>
    <scope>NUCLEOTIDE SEQUENCE [LARGE SCALE GENOMIC DNA]</scope>
    <source>
        <strain evidence="4">ATCC 11550 / CBS 779.69 / DSM 880 / IAM 14645 / JCM 23072 / IMI 49137</strain>
    </source>
</reference>
<dbReference type="HOGENOM" id="CLU_415022_0_0_1"/>
<dbReference type="Proteomes" id="UP000029964">
    <property type="component" value="Unassembled WGS sequence"/>
</dbReference>
<proteinExistence type="predicted"/>
<feature type="compositionally biased region" description="Polar residues" evidence="2">
    <location>
        <begin position="247"/>
        <end position="267"/>
    </location>
</feature>